<dbReference type="InterPro" id="IPR050185">
    <property type="entry name" value="Ub_carboxyl-term_hydrolase"/>
</dbReference>
<dbReference type="AlphaFoldDB" id="A0A9P0H3N1"/>
<proteinExistence type="inferred from homology"/>
<dbReference type="InterPro" id="IPR028889">
    <property type="entry name" value="USP"/>
</dbReference>
<evidence type="ECO:0000256" key="6">
    <source>
        <dbReference type="ARBA" id="ARBA00022807"/>
    </source>
</evidence>
<dbReference type="Proteomes" id="UP001152798">
    <property type="component" value="Chromosome 2"/>
</dbReference>
<sequence>MLVVVTVILVIVVGIAISYLGNWEVLIFNLLRRFYQVFFLKLTMGEQREDSPSPEEQKEILSCKLAKSVVAGENWYLVNSRWMKALKQFIGVMRTDQSCSNPGPIDNSSILAVNGVDLKKGLAENIDYELISEECWKLLISWYGYYPDQAPIERKAILAGFNYTMVEVYLLELRCYNTFELKNEVRLSVSKADCLSSIHNTLREKYSINKSQRSRLWLCLGSNNFDLVNLGLSVQLAGIGDNHSIILETQNSSGEWIRTIDEETVSDVLAQPSTSKQTMGTQTSLMSPRTTRATIYPEGTFKPGICGLYNLGNTCYMNSVLQCLSNSFPVTNYFLEGRHLQELNVTNPLGMGGEIARSYGELIHNLWSGRYSSANPLHFKVQVGKFNPQFCGCAQHDAQELLTFLLDGLHEDLNRIANKPYIPNKDYQGEEDHVFALESWKNYKLRNDSIIVDNFHGLLKSRVICPHCEYLSVAFDPFSSLSLPLPINQENQFKVKFIPYDPKKREIFLRVTLSRKSLIKDLCHEVALKTSCNANQLIITDLNNSHFHRFYSYNEPLELYEDKELFHVYQIDINAGSCTEYTVLPVCFWEKCKPSDRFSFNHLFGMPLLIVLPSNYLEKETIVTTVLNHMSRHFFGTTDSSDSDPNNSSSDSEHPSSLFVPALYLLDISLSGSCTPNKLEFDDDDNCISNLSGIVDIGDSLKLVSRKILLVQLSVDQKQLYYTERPPDYGPDFHSSHFKDKVKLSINDCFDLFTTCEKLGLENTWYCPTCQVHRRVTKKFDLWKLPNILIIQLKRFSFTKGGDKIDSLVDFPLTNLRLAKYIINPSEQDVKYDLVGVINHYGTLSGGHYTAYCKNQKSEGWYCYDDDNVTPIRSEDILGQAAYVLFYMRNNTILSEEMQ</sequence>
<comment type="catalytic activity">
    <reaction evidence="1 7">
        <text>Thiol-dependent hydrolysis of ester, thioester, amide, peptide and isopeptide bonds formed by the C-terminal Gly of ubiquitin (a 76-residue protein attached to proteins as an intracellular targeting signal).</text>
        <dbReference type="EC" id="3.4.19.12"/>
    </reaction>
</comment>
<dbReference type="Pfam" id="PF06337">
    <property type="entry name" value="DUSP"/>
    <property type="match status" value="1"/>
</dbReference>
<dbReference type="CDD" id="cd02674">
    <property type="entry name" value="Peptidase_C19R"/>
    <property type="match status" value="1"/>
</dbReference>
<dbReference type="InterPro" id="IPR035927">
    <property type="entry name" value="DUSP-like_sf"/>
</dbReference>
<dbReference type="GO" id="GO:0006508">
    <property type="term" value="P:proteolysis"/>
    <property type="evidence" value="ECO:0007669"/>
    <property type="project" value="UniProtKB-KW"/>
</dbReference>
<keyword evidence="6 7" id="KW-0788">Thiol protease</keyword>
<keyword evidence="11" id="KW-1185">Reference proteome</keyword>
<evidence type="ECO:0000256" key="2">
    <source>
        <dbReference type="ARBA" id="ARBA00009085"/>
    </source>
</evidence>
<dbReference type="PROSITE" id="PS51283">
    <property type="entry name" value="DUSP"/>
    <property type="match status" value="1"/>
</dbReference>
<evidence type="ECO:0000313" key="10">
    <source>
        <dbReference type="EMBL" id="CAH1392970.1"/>
    </source>
</evidence>
<keyword evidence="3 7" id="KW-0645">Protease</keyword>
<dbReference type="GO" id="GO:0004843">
    <property type="term" value="F:cysteine-type deubiquitinase activity"/>
    <property type="evidence" value="ECO:0007669"/>
    <property type="project" value="UniProtKB-UniRule"/>
</dbReference>
<dbReference type="Pfam" id="PF14836">
    <property type="entry name" value="Ubiquitin_3"/>
    <property type="match status" value="1"/>
</dbReference>
<dbReference type="PROSITE" id="PS00972">
    <property type="entry name" value="USP_1"/>
    <property type="match status" value="1"/>
</dbReference>
<dbReference type="SUPFAM" id="SSF143791">
    <property type="entry name" value="DUSP-like"/>
    <property type="match status" value="1"/>
</dbReference>
<dbReference type="InterPro" id="IPR038765">
    <property type="entry name" value="Papain-like_cys_pep_sf"/>
</dbReference>
<name>A0A9P0H3N1_NEZVI</name>
<organism evidence="10 11">
    <name type="scientific">Nezara viridula</name>
    <name type="common">Southern green stink bug</name>
    <name type="synonym">Cimex viridulus</name>
    <dbReference type="NCBI Taxonomy" id="85310"/>
    <lineage>
        <taxon>Eukaryota</taxon>
        <taxon>Metazoa</taxon>
        <taxon>Ecdysozoa</taxon>
        <taxon>Arthropoda</taxon>
        <taxon>Hexapoda</taxon>
        <taxon>Insecta</taxon>
        <taxon>Pterygota</taxon>
        <taxon>Neoptera</taxon>
        <taxon>Paraneoptera</taxon>
        <taxon>Hemiptera</taxon>
        <taxon>Heteroptera</taxon>
        <taxon>Panheteroptera</taxon>
        <taxon>Pentatomomorpha</taxon>
        <taxon>Pentatomoidea</taxon>
        <taxon>Pentatomidae</taxon>
        <taxon>Pentatominae</taxon>
        <taxon>Nezara</taxon>
    </lineage>
</organism>
<comment type="similarity">
    <text evidence="2 7">Belongs to the peptidase C19 family.</text>
</comment>
<dbReference type="PANTHER" id="PTHR21646">
    <property type="entry name" value="UBIQUITIN CARBOXYL-TERMINAL HYDROLASE"/>
    <property type="match status" value="1"/>
</dbReference>
<evidence type="ECO:0000256" key="3">
    <source>
        <dbReference type="ARBA" id="ARBA00022670"/>
    </source>
</evidence>
<dbReference type="SUPFAM" id="SSF54001">
    <property type="entry name" value="Cysteine proteinases"/>
    <property type="match status" value="1"/>
</dbReference>
<dbReference type="InterPro" id="IPR028135">
    <property type="entry name" value="Ub_USP-typ"/>
</dbReference>
<evidence type="ECO:0000259" key="9">
    <source>
        <dbReference type="PROSITE" id="PS51283"/>
    </source>
</evidence>
<feature type="domain" description="DUSP" evidence="9">
    <location>
        <begin position="52"/>
        <end position="157"/>
    </location>
</feature>
<feature type="domain" description="USP" evidence="8">
    <location>
        <begin position="306"/>
        <end position="890"/>
    </location>
</feature>
<dbReference type="Pfam" id="PF00443">
    <property type="entry name" value="UCH"/>
    <property type="match status" value="1"/>
</dbReference>
<dbReference type="OrthoDB" id="265776at2759"/>
<accession>A0A9P0H3N1</accession>
<dbReference type="PANTHER" id="PTHR21646:SF24">
    <property type="entry name" value="UBIQUITIN CARBOXYL-TERMINAL HYDROLASE"/>
    <property type="match status" value="1"/>
</dbReference>
<dbReference type="SMART" id="SM00695">
    <property type="entry name" value="DUSP"/>
    <property type="match status" value="1"/>
</dbReference>
<evidence type="ECO:0000256" key="1">
    <source>
        <dbReference type="ARBA" id="ARBA00000707"/>
    </source>
</evidence>
<dbReference type="GO" id="GO:0016579">
    <property type="term" value="P:protein deubiquitination"/>
    <property type="evidence" value="ECO:0007669"/>
    <property type="project" value="InterPro"/>
</dbReference>
<protein>
    <recommendedName>
        <fullName evidence="7">Ubiquitin carboxyl-terminal hydrolase</fullName>
        <ecNumber evidence="7">3.4.19.12</ecNumber>
    </recommendedName>
</protein>
<dbReference type="EC" id="3.4.19.12" evidence="7"/>
<evidence type="ECO:0000256" key="5">
    <source>
        <dbReference type="ARBA" id="ARBA00022801"/>
    </source>
</evidence>
<evidence type="ECO:0000313" key="11">
    <source>
        <dbReference type="Proteomes" id="UP001152798"/>
    </source>
</evidence>
<dbReference type="PROSITE" id="PS50235">
    <property type="entry name" value="USP_3"/>
    <property type="match status" value="1"/>
</dbReference>
<keyword evidence="4 7" id="KW-0833">Ubl conjugation pathway</keyword>
<dbReference type="InterPro" id="IPR001394">
    <property type="entry name" value="Peptidase_C19_UCH"/>
</dbReference>
<evidence type="ECO:0000256" key="4">
    <source>
        <dbReference type="ARBA" id="ARBA00022786"/>
    </source>
</evidence>
<evidence type="ECO:0000256" key="7">
    <source>
        <dbReference type="RuleBase" id="RU366025"/>
    </source>
</evidence>
<keyword evidence="5 7" id="KW-0378">Hydrolase</keyword>
<dbReference type="InterPro" id="IPR006615">
    <property type="entry name" value="Pept_C19_DUSP"/>
</dbReference>
<dbReference type="InterPro" id="IPR018200">
    <property type="entry name" value="USP_CS"/>
</dbReference>
<dbReference type="Gene3D" id="3.10.20.90">
    <property type="entry name" value="Phosphatidylinositol 3-kinase Catalytic Subunit, Chain A, domain 1"/>
    <property type="match status" value="1"/>
</dbReference>
<dbReference type="Gene3D" id="3.90.70.10">
    <property type="entry name" value="Cysteine proteinases"/>
    <property type="match status" value="2"/>
</dbReference>
<reference evidence="10" key="1">
    <citation type="submission" date="2022-01" db="EMBL/GenBank/DDBJ databases">
        <authorList>
            <person name="King R."/>
        </authorList>
    </citation>
    <scope>NUCLEOTIDE SEQUENCE</scope>
</reference>
<gene>
    <name evidence="10" type="ORF">NEZAVI_LOCUS3707</name>
</gene>
<evidence type="ECO:0000259" key="8">
    <source>
        <dbReference type="PROSITE" id="PS50235"/>
    </source>
</evidence>
<dbReference type="Gene3D" id="3.30.2230.10">
    <property type="entry name" value="DUSP-like"/>
    <property type="match status" value="1"/>
</dbReference>
<dbReference type="PROSITE" id="PS00973">
    <property type="entry name" value="USP_2"/>
    <property type="match status" value="1"/>
</dbReference>
<dbReference type="EMBL" id="OV725078">
    <property type="protein sequence ID" value="CAH1392970.1"/>
    <property type="molecule type" value="Genomic_DNA"/>
</dbReference>